<dbReference type="EMBL" id="KV784365">
    <property type="protein sequence ID" value="OEU12354.1"/>
    <property type="molecule type" value="Genomic_DNA"/>
</dbReference>
<dbReference type="GO" id="GO:0006352">
    <property type="term" value="P:DNA-templated transcription initiation"/>
    <property type="evidence" value="ECO:0007669"/>
    <property type="project" value="InterPro"/>
</dbReference>
<dbReference type="KEGG" id="fcy:FRACYDRAFT_276710"/>
<organism evidence="7 8">
    <name type="scientific">Fragilariopsis cylindrus CCMP1102</name>
    <dbReference type="NCBI Taxonomy" id="635003"/>
    <lineage>
        <taxon>Eukaryota</taxon>
        <taxon>Sar</taxon>
        <taxon>Stramenopiles</taxon>
        <taxon>Ochrophyta</taxon>
        <taxon>Bacillariophyta</taxon>
        <taxon>Bacillariophyceae</taxon>
        <taxon>Bacillariophycidae</taxon>
        <taxon>Bacillariales</taxon>
        <taxon>Bacillariaceae</taxon>
        <taxon>Fragilariopsis</taxon>
    </lineage>
</organism>
<comment type="similarity">
    <text evidence="1">Belongs to the sigma-70 factor family.</text>
</comment>
<evidence type="ECO:0000256" key="3">
    <source>
        <dbReference type="ARBA" id="ARBA00023082"/>
    </source>
</evidence>
<dbReference type="PRINTS" id="PR00046">
    <property type="entry name" value="SIGMA70FCT"/>
</dbReference>
<proteinExistence type="inferred from homology"/>
<dbReference type="Pfam" id="PF04542">
    <property type="entry name" value="Sigma70_r2"/>
    <property type="match status" value="1"/>
</dbReference>
<dbReference type="GO" id="GO:0003677">
    <property type="term" value="F:DNA binding"/>
    <property type="evidence" value="ECO:0007669"/>
    <property type="project" value="UniProtKB-KW"/>
</dbReference>
<gene>
    <name evidence="7" type="ORF">FRACYDRAFT_276710</name>
</gene>
<evidence type="ECO:0000256" key="1">
    <source>
        <dbReference type="ARBA" id="ARBA00007788"/>
    </source>
</evidence>
<keyword evidence="3" id="KW-0731">Sigma factor</keyword>
<dbReference type="PANTHER" id="PTHR30603">
    <property type="entry name" value="RNA POLYMERASE SIGMA FACTOR RPO"/>
    <property type="match status" value="1"/>
</dbReference>
<protein>
    <submittedName>
        <fullName evidence="7">Sigma2 domain of RNA polymerase sigma factor</fullName>
    </submittedName>
</protein>
<dbReference type="InterPro" id="IPR007627">
    <property type="entry name" value="RNA_pol_sigma70_r2"/>
</dbReference>
<name>A0A1E7F2J3_9STRA</name>
<dbReference type="InterPro" id="IPR000943">
    <property type="entry name" value="RNA_pol_sigma70"/>
</dbReference>
<sequence>MESISQTIEEGLQAKDILVTSNLRMVQGVVNVYIRNGLQGQYNAGDLMQEGILALIRAAEKFDPNRGFRFSTYAMYWIRSAIKRDQLSQSRVVPVPQRLHEKHKRMNIIKKDLKESLNRPPTMAELSNAVGMSEVQIERCEDAIAQKFYSLDQKMVNRMKPNNIGDNADSMHSIIESKTDENELSQDQKFLREDLLKALDSHLSEVEARMIMLRFGMDTEQSTSKRGGRTIGEVSDLVGLKPDKVRRTINRCLKQLQVLVGDDFKYYNRDINL</sequence>
<keyword evidence="5" id="KW-0804">Transcription</keyword>
<dbReference type="InterPro" id="IPR050239">
    <property type="entry name" value="Sigma-70_RNA_pol_init_factors"/>
</dbReference>
<evidence type="ECO:0000313" key="8">
    <source>
        <dbReference type="Proteomes" id="UP000095751"/>
    </source>
</evidence>
<dbReference type="InParanoid" id="A0A1E7F2J3"/>
<evidence type="ECO:0000259" key="6">
    <source>
        <dbReference type="Pfam" id="PF04542"/>
    </source>
</evidence>
<dbReference type="InterPro" id="IPR036388">
    <property type="entry name" value="WH-like_DNA-bd_sf"/>
</dbReference>
<evidence type="ECO:0000256" key="5">
    <source>
        <dbReference type="ARBA" id="ARBA00023163"/>
    </source>
</evidence>
<dbReference type="Gene3D" id="1.10.10.10">
    <property type="entry name" value="Winged helix-like DNA-binding domain superfamily/Winged helix DNA-binding domain"/>
    <property type="match status" value="2"/>
</dbReference>
<dbReference type="Gene3D" id="1.10.601.10">
    <property type="entry name" value="RNA Polymerase Primary Sigma Factor"/>
    <property type="match status" value="1"/>
</dbReference>
<dbReference type="SUPFAM" id="SSF88946">
    <property type="entry name" value="Sigma2 domain of RNA polymerase sigma factors"/>
    <property type="match status" value="1"/>
</dbReference>
<accession>A0A1E7F2J3</accession>
<dbReference type="InterPro" id="IPR014284">
    <property type="entry name" value="RNA_pol_sigma-70_dom"/>
</dbReference>
<dbReference type="OrthoDB" id="206108at2759"/>
<dbReference type="InterPro" id="IPR013325">
    <property type="entry name" value="RNA_pol_sigma_r2"/>
</dbReference>
<dbReference type="AlphaFoldDB" id="A0A1E7F2J3"/>
<keyword evidence="4" id="KW-0238">DNA-binding</keyword>
<feature type="domain" description="RNA polymerase sigma-70 region 2" evidence="6">
    <location>
        <begin position="18"/>
        <end position="91"/>
    </location>
</feature>
<keyword evidence="2" id="KW-0805">Transcription regulation</keyword>
<dbReference type="Proteomes" id="UP000095751">
    <property type="component" value="Unassembled WGS sequence"/>
</dbReference>
<evidence type="ECO:0000256" key="4">
    <source>
        <dbReference type="ARBA" id="ARBA00023125"/>
    </source>
</evidence>
<dbReference type="GO" id="GO:0016987">
    <property type="term" value="F:sigma factor activity"/>
    <property type="evidence" value="ECO:0007669"/>
    <property type="project" value="UniProtKB-KW"/>
</dbReference>
<dbReference type="InterPro" id="IPR013324">
    <property type="entry name" value="RNA_pol_sigma_r3/r4-like"/>
</dbReference>
<dbReference type="PANTHER" id="PTHR30603:SF47">
    <property type="entry name" value="RNA POLYMERASE SIGMA FACTOR SIGD, CHLOROPLASTIC"/>
    <property type="match status" value="1"/>
</dbReference>
<dbReference type="NCBIfam" id="TIGR02937">
    <property type="entry name" value="sigma70-ECF"/>
    <property type="match status" value="1"/>
</dbReference>
<dbReference type="SUPFAM" id="SSF88659">
    <property type="entry name" value="Sigma3 and sigma4 domains of RNA polymerase sigma factors"/>
    <property type="match status" value="2"/>
</dbReference>
<reference evidence="7 8" key="1">
    <citation type="submission" date="2016-09" db="EMBL/GenBank/DDBJ databases">
        <title>Extensive genetic diversity and differential bi-allelic expression allows diatom success in the polar Southern Ocean.</title>
        <authorList>
            <consortium name="DOE Joint Genome Institute"/>
            <person name="Mock T."/>
            <person name="Otillar R.P."/>
            <person name="Strauss J."/>
            <person name="Dupont C."/>
            <person name="Frickenhaus S."/>
            <person name="Maumus F."/>
            <person name="Mcmullan M."/>
            <person name="Sanges R."/>
            <person name="Schmutz J."/>
            <person name="Toseland A."/>
            <person name="Valas R."/>
            <person name="Veluchamy A."/>
            <person name="Ward B.J."/>
            <person name="Allen A."/>
            <person name="Barry K."/>
            <person name="Falciatore A."/>
            <person name="Ferrante M."/>
            <person name="Fortunato A.E."/>
            <person name="Gloeckner G."/>
            <person name="Gruber A."/>
            <person name="Hipkin R."/>
            <person name="Janech M."/>
            <person name="Kroth P."/>
            <person name="Leese F."/>
            <person name="Lindquist E."/>
            <person name="Lyon B.R."/>
            <person name="Martin J."/>
            <person name="Mayer C."/>
            <person name="Parker M."/>
            <person name="Quesneville H."/>
            <person name="Raymond J."/>
            <person name="Uhlig C."/>
            <person name="Valentin K.U."/>
            <person name="Worden A.Z."/>
            <person name="Armbrust E.V."/>
            <person name="Bowler C."/>
            <person name="Green B."/>
            <person name="Moulton V."/>
            <person name="Van Oosterhout C."/>
            <person name="Grigoriev I."/>
        </authorList>
    </citation>
    <scope>NUCLEOTIDE SEQUENCE [LARGE SCALE GENOMIC DNA]</scope>
    <source>
        <strain evidence="7 8">CCMP1102</strain>
    </source>
</reference>
<keyword evidence="8" id="KW-1185">Reference proteome</keyword>
<evidence type="ECO:0000256" key="2">
    <source>
        <dbReference type="ARBA" id="ARBA00023015"/>
    </source>
</evidence>
<evidence type="ECO:0000313" key="7">
    <source>
        <dbReference type="EMBL" id="OEU12354.1"/>
    </source>
</evidence>